<dbReference type="InterPro" id="IPR045339">
    <property type="entry name" value="DUF6534"/>
</dbReference>
<proteinExistence type="predicted"/>
<dbReference type="EMBL" id="MU128957">
    <property type="protein sequence ID" value="KAF9514790.1"/>
    <property type="molecule type" value="Genomic_DNA"/>
</dbReference>
<feature type="transmembrane region" description="Helical" evidence="1">
    <location>
        <begin position="27"/>
        <end position="49"/>
    </location>
</feature>
<dbReference type="PANTHER" id="PTHR40465:SF1">
    <property type="entry name" value="DUF6534 DOMAIN-CONTAINING PROTEIN"/>
    <property type="match status" value="1"/>
</dbReference>
<dbReference type="PANTHER" id="PTHR40465">
    <property type="entry name" value="CHROMOSOME 1, WHOLE GENOME SHOTGUN SEQUENCE"/>
    <property type="match status" value="1"/>
</dbReference>
<dbReference type="Proteomes" id="UP000886523">
    <property type="component" value="Unassembled WGS sequence"/>
</dbReference>
<comment type="caution">
    <text evidence="3">The sequence shown here is derived from an EMBL/GenBank/DDBJ whole genome shotgun (WGS) entry which is preliminary data.</text>
</comment>
<feature type="transmembrane region" description="Helical" evidence="1">
    <location>
        <begin position="173"/>
        <end position="199"/>
    </location>
</feature>
<dbReference type="Pfam" id="PF20152">
    <property type="entry name" value="DUF6534"/>
    <property type="match status" value="1"/>
</dbReference>
<feature type="transmembrane region" description="Helical" evidence="1">
    <location>
        <begin position="69"/>
        <end position="92"/>
    </location>
</feature>
<organism evidence="3 4">
    <name type="scientific">Hydnum rufescens UP504</name>
    <dbReference type="NCBI Taxonomy" id="1448309"/>
    <lineage>
        <taxon>Eukaryota</taxon>
        <taxon>Fungi</taxon>
        <taxon>Dikarya</taxon>
        <taxon>Basidiomycota</taxon>
        <taxon>Agaricomycotina</taxon>
        <taxon>Agaricomycetes</taxon>
        <taxon>Cantharellales</taxon>
        <taxon>Hydnaceae</taxon>
        <taxon>Hydnum</taxon>
    </lineage>
</organism>
<dbReference type="OrthoDB" id="2535105at2759"/>
<accession>A0A9P6AZM1</accession>
<keyword evidence="1" id="KW-0472">Membrane</keyword>
<evidence type="ECO:0000256" key="1">
    <source>
        <dbReference type="SAM" id="Phobius"/>
    </source>
</evidence>
<dbReference type="AlphaFoldDB" id="A0A9P6AZM1"/>
<keyword evidence="1" id="KW-0812">Transmembrane</keyword>
<sequence>MSNRPRIILSQLYYHTFPNDGRPVKMVVGFLWVLEAFQLACCTQAVYWWCVTNYRNPLVLEWSPWEFGIYQINIVSTESVLVVDALILALALSTSRIVCAGPCVTSVRIRGSNRRQSEHGSRISSNSQEDYTACCSMAHYSTSDIVITICMCLLLQRRRTGFRKTDSMINRMLVYTVSTGLVTSVLSCFILVVPLGGFYSVSMLANLHSRTTLQAKLATPNPLN</sequence>
<name>A0A9P6AZM1_9AGAM</name>
<gene>
    <name evidence="3" type="ORF">BS47DRAFT_842893</name>
</gene>
<evidence type="ECO:0000313" key="3">
    <source>
        <dbReference type="EMBL" id="KAF9514790.1"/>
    </source>
</evidence>
<reference evidence="3" key="1">
    <citation type="journal article" date="2020" name="Nat. Commun.">
        <title>Large-scale genome sequencing of mycorrhizal fungi provides insights into the early evolution of symbiotic traits.</title>
        <authorList>
            <person name="Miyauchi S."/>
            <person name="Kiss E."/>
            <person name="Kuo A."/>
            <person name="Drula E."/>
            <person name="Kohler A."/>
            <person name="Sanchez-Garcia M."/>
            <person name="Morin E."/>
            <person name="Andreopoulos B."/>
            <person name="Barry K.W."/>
            <person name="Bonito G."/>
            <person name="Buee M."/>
            <person name="Carver A."/>
            <person name="Chen C."/>
            <person name="Cichocki N."/>
            <person name="Clum A."/>
            <person name="Culley D."/>
            <person name="Crous P.W."/>
            <person name="Fauchery L."/>
            <person name="Girlanda M."/>
            <person name="Hayes R.D."/>
            <person name="Keri Z."/>
            <person name="LaButti K."/>
            <person name="Lipzen A."/>
            <person name="Lombard V."/>
            <person name="Magnuson J."/>
            <person name="Maillard F."/>
            <person name="Murat C."/>
            <person name="Nolan M."/>
            <person name="Ohm R.A."/>
            <person name="Pangilinan J."/>
            <person name="Pereira M.F."/>
            <person name="Perotto S."/>
            <person name="Peter M."/>
            <person name="Pfister S."/>
            <person name="Riley R."/>
            <person name="Sitrit Y."/>
            <person name="Stielow J.B."/>
            <person name="Szollosi G."/>
            <person name="Zifcakova L."/>
            <person name="Stursova M."/>
            <person name="Spatafora J.W."/>
            <person name="Tedersoo L."/>
            <person name="Vaario L.M."/>
            <person name="Yamada A."/>
            <person name="Yan M."/>
            <person name="Wang P."/>
            <person name="Xu J."/>
            <person name="Bruns T."/>
            <person name="Baldrian P."/>
            <person name="Vilgalys R."/>
            <person name="Dunand C."/>
            <person name="Henrissat B."/>
            <person name="Grigoriev I.V."/>
            <person name="Hibbett D."/>
            <person name="Nagy L.G."/>
            <person name="Martin F.M."/>
        </authorList>
    </citation>
    <scope>NUCLEOTIDE SEQUENCE</scope>
    <source>
        <strain evidence="3">UP504</strain>
    </source>
</reference>
<keyword evidence="1" id="KW-1133">Transmembrane helix</keyword>
<keyword evidence="4" id="KW-1185">Reference proteome</keyword>
<evidence type="ECO:0000259" key="2">
    <source>
        <dbReference type="Pfam" id="PF20152"/>
    </source>
</evidence>
<evidence type="ECO:0000313" key="4">
    <source>
        <dbReference type="Proteomes" id="UP000886523"/>
    </source>
</evidence>
<protein>
    <recommendedName>
        <fullName evidence="2">DUF6534 domain-containing protein</fullName>
    </recommendedName>
</protein>
<feature type="domain" description="DUF6534" evidence="2">
    <location>
        <begin position="142"/>
        <end position="211"/>
    </location>
</feature>